<dbReference type="Gramene" id="PRQ41659">
    <property type="protein sequence ID" value="PRQ41659"/>
    <property type="gene ID" value="RchiOBHm_Chr3g0449221"/>
</dbReference>
<evidence type="ECO:0000256" key="1">
    <source>
        <dbReference type="SAM" id="Phobius"/>
    </source>
</evidence>
<evidence type="ECO:0000313" key="2">
    <source>
        <dbReference type="EMBL" id="PRQ41659.1"/>
    </source>
</evidence>
<keyword evidence="1" id="KW-0812">Transmembrane</keyword>
<proteinExistence type="predicted"/>
<dbReference type="Proteomes" id="UP000238479">
    <property type="component" value="Chromosome 3"/>
</dbReference>
<feature type="transmembrane region" description="Helical" evidence="1">
    <location>
        <begin position="12"/>
        <end position="29"/>
    </location>
</feature>
<keyword evidence="3" id="KW-1185">Reference proteome</keyword>
<evidence type="ECO:0000313" key="3">
    <source>
        <dbReference type="Proteomes" id="UP000238479"/>
    </source>
</evidence>
<keyword evidence="1" id="KW-1133">Transmembrane helix</keyword>
<accession>A0A2P6R5J3</accession>
<sequence length="62" mass="7335">MNESSTPQNSLFINYVCFYCTYLFLNRNFDSYVPNKLASFSVQRSVLDELKDIWNLGTWLDI</sequence>
<organism evidence="2 3">
    <name type="scientific">Rosa chinensis</name>
    <name type="common">China rose</name>
    <dbReference type="NCBI Taxonomy" id="74649"/>
    <lineage>
        <taxon>Eukaryota</taxon>
        <taxon>Viridiplantae</taxon>
        <taxon>Streptophyta</taxon>
        <taxon>Embryophyta</taxon>
        <taxon>Tracheophyta</taxon>
        <taxon>Spermatophyta</taxon>
        <taxon>Magnoliopsida</taxon>
        <taxon>eudicotyledons</taxon>
        <taxon>Gunneridae</taxon>
        <taxon>Pentapetalae</taxon>
        <taxon>rosids</taxon>
        <taxon>fabids</taxon>
        <taxon>Rosales</taxon>
        <taxon>Rosaceae</taxon>
        <taxon>Rosoideae</taxon>
        <taxon>Rosoideae incertae sedis</taxon>
        <taxon>Rosa</taxon>
    </lineage>
</organism>
<gene>
    <name evidence="2" type="ORF">RchiOBHm_Chr3g0449221</name>
</gene>
<dbReference type="AlphaFoldDB" id="A0A2P6R5J3"/>
<protein>
    <submittedName>
        <fullName evidence="2">Uncharacterized protein</fullName>
    </submittedName>
</protein>
<reference evidence="2 3" key="1">
    <citation type="journal article" date="2018" name="Nat. Genet.">
        <title>The Rosa genome provides new insights in the design of modern roses.</title>
        <authorList>
            <person name="Bendahmane M."/>
        </authorList>
    </citation>
    <scope>NUCLEOTIDE SEQUENCE [LARGE SCALE GENOMIC DNA]</scope>
    <source>
        <strain evidence="3">cv. Old Blush</strain>
    </source>
</reference>
<name>A0A2P6R5J3_ROSCH</name>
<dbReference type="EMBL" id="PDCK01000041">
    <property type="protein sequence ID" value="PRQ41659.1"/>
    <property type="molecule type" value="Genomic_DNA"/>
</dbReference>
<comment type="caution">
    <text evidence="2">The sequence shown here is derived from an EMBL/GenBank/DDBJ whole genome shotgun (WGS) entry which is preliminary data.</text>
</comment>
<keyword evidence="1" id="KW-0472">Membrane</keyword>